<organism evidence="4 5">
    <name type="scientific">Cryptotermes secundus</name>
    <dbReference type="NCBI Taxonomy" id="105785"/>
    <lineage>
        <taxon>Eukaryota</taxon>
        <taxon>Metazoa</taxon>
        <taxon>Ecdysozoa</taxon>
        <taxon>Arthropoda</taxon>
        <taxon>Hexapoda</taxon>
        <taxon>Insecta</taxon>
        <taxon>Pterygota</taxon>
        <taxon>Neoptera</taxon>
        <taxon>Polyneoptera</taxon>
        <taxon>Dictyoptera</taxon>
        <taxon>Blattodea</taxon>
        <taxon>Blattoidea</taxon>
        <taxon>Termitoidae</taxon>
        <taxon>Kalotermitidae</taxon>
        <taxon>Cryptotermitinae</taxon>
        <taxon>Cryptotermes</taxon>
    </lineage>
</organism>
<dbReference type="PANTHER" id="PTHR11564:SF5">
    <property type="entry name" value="SIGNAL RECOGNITION PARTICLE SUBUNIT SRP54"/>
    <property type="match status" value="1"/>
</dbReference>
<dbReference type="GO" id="GO:0005829">
    <property type="term" value="C:cytosol"/>
    <property type="evidence" value="ECO:0007669"/>
    <property type="project" value="TreeGrafter"/>
</dbReference>
<name>A0A2J7Q4U3_9NEOP</name>
<dbReference type="InterPro" id="IPR022941">
    <property type="entry name" value="SRP54"/>
</dbReference>
<sequence>MGDIEGLIDKVNELKLDDNEELIEKIKHGQFTLRDMYEQFQNIMKMGPFSQIMGMIPGFSQDFLSKGSEQESMARLKRLMTIMDSMNDGELDSRDGAKLFTKQSGRIVRVAQGAGVTEKEVKDLISQYTKFAGVVKKMGGIKGLFKGGDMAKNVNQAQILKLNQQISKMMDPRILQQMGGVSGLQNMMRQLQQGAGGLGNLMGFGGKS</sequence>
<comment type="caution">
    <text evidence="4">The sequence shown here is derived from an EMBL/GenBank/DDBJ whole genome shotgun (WGS) entry which is preliminary data.</text>
</comment>
<dbReference type="EMBL" id="NEVH01018377">
    <property type="protein sequence ID" value="PNF23600.1"/>
    <property type="molecule type" value="Genomic_DNA"/>
</dbReference>
<protein>
    <recommendedName>
        <fullName evidence="3">Signal recognition particle SRP54 subunit M-domain domain-containing protein</fullName>
    </recommendedName>
</protein>
<dbReference type="Pfam" id="PF02978">
    <property type="entry name" value="SRP_SPB"/>
    <property type="match status" value="1"/>
</dbReference>
<evidence type="ECO:0000256" key="2">
    <source>
        <dbReference type="ARBA" id="ARBA00022490"/>
    </source>
</evidence>
<evidence type="ECO:0000259" key="3">
    <source>
        <dbReference type="Pfam" id="PF02978"/>
    </source>
</evidence>
<dbReference type="PANTHER" id="PTHR11564">
    <property type="entry name" value="SIGNAL RECOGNITION PARTICLE 54K PROTEIN SRP54"/>
    <property type="match status" value="1"/>
</dbReference>
<dbReference type="GO" id="GO:0008312">
    <property type="term" value="F:7S RNA binding"/>
    <property type="evidence" value="ECO:0007669"/>
    <property type="project" value="InterPro"/>
</dbReference>
<dbReference type="GO" id="GO:0003924">
    <property type="term" value="F:GTPase activity"/>
    <property type="evidence" value="ECO:0007669"/>
    <property type="project" value="InterPro"/>
</dbReference>
<dbReference type="InterPro" id="IPR036891">
    <property type="entry name" value="Signal_recog_part_SRP54_M_sf"/>
</dbReference>
<dbReference type="GO" id="GO:0006616">
    <property type="term" value="P:SRP-dependent cotranslational protein targeting to membrane, translocation"/>
    <property type="evidence" value="ECO:0007669"/>
    <property type="project" value="TreeGrafter"/>
</dbReference>
<dbReference type="FunFam" id="1.10.260.30:FF:000002">
    <property type="entry name" value="Signal recognition particle 54 kDa protein"/>
    <property type="match status" value="1"/>
</dbReference>
<keyword evidence="2" id="KW-0963">Cytoplasm</keyword>
<proteinExistence type="predicted"/>
<dbReference type="GO" id="GO:0030942">
    <property type="term" value="F:endoplasmic reticulum signal peptide binding"/>
    <property type="evidence" value="ECO:0007669"/>
    <property type="project" value="TreeGrafter"/>
</dbReference>
<dbReference type="InterPro" id="IPR004125">
    <property type="entry name" value="Signal_recog_particle_SRP54_M"/>
</dbReference>
<gene>
    <name evidence="4" type="ORF">B7P43_G04962</name>
</gene>
<comment type="subcellular location">
    <subcellularLocation>
        <location evidence="1">Cytoplasm</location>
    </subcellularLocation>
</comment>
<dbReference type="SUPFAM" id="SSF47446">
    <property type="entry name" value="Signal peptide-binding domain"/>
    <property type="match status" value="1"/>
</dbReference>
<dbReference type="AlphaFoldDB" id="A0A2J7Q4U3"/>
<evidence type="ECO:0000313" key="5">
    <source>
        <dbReference type="Proteomes" id="UP000235965"/>
    </source>
</evidence>
<dbReference type="OrthoDB" id="10250817at2759"/>
<dbReference type="GO" id="GO:0005525">
    <property type="term" value="F:GTP binding"/>
    <property type="evidence" value="ECO:0007669"/>
    <property type="project" value="InterPro"/>
</dbReference>
<evidence type="ECO:0000256" key="1">
    <source>
        <dbReference type="ARBA" id="ARBA00004496"/>
    </source>
</evidence>
<reference evidence="4 5" key="1">
    <citation type="submission" date="2017-12" db="EMBL/GenBank/DDBJ databases">
        <title>Hemimetabolous genomes reveal molecular basis of termite eusociality.</title>
        <authorList>
            <person name="Harrison M.C."/>
            <person name="Jongepier E."/>
            <person name="Robertson H.M."/>
            <person name="Arning N."/>
            <person name="Bitard-Feildel T."/>
            <person name="Chao H."/>
            <person name="Childers C.P."/>
            <person name="Dinh H."/>
            <person name="Doddapaneni H."/>
            <person name="Dugan S."/>
            <person name="Gowin J."/>
            <person name="Greiner C."/>
            <person name="Han Y."/>
            <person name="Hu H."/>
            <person name="Hughes D.S.T."/>
            <person name="Huylmans A.-K."/>
            <person name="Kemena C."/>
            <person name="Kremer L.P.M."/>
            <person name="Lee S.L."/>
            <person name="Lopez-Ezquerra A."/>
            <person name="Mallet L."/>
            <person name="Monroy-Kuhn J.M."/>
            <person name="Moser A."/>
            <person name="Murali S.C."/>
            <person name="Muzny D.M."/>
            <person name="Otani S."/>
            <person name="Piulachs M.-D."/>
            <person name="Poelchau M."/>
            <person name="Qu J."/>
            <person name="Schaub F."/>
            <person name="Wada-Katsumata A."/>
            <person name="Worley K.C."/>
            <person name="Xie Q."/>
            <person name="Ylla G."/>
            <person name="Poulsen M."/>
            <person name="Gibbs R.A."/>
            <person name="Schal C."/>
            <person name="Richards S."/>
            <person name="Belles X."/>
            <person name="Korb J."/>
            <person name="Bornberg-Bauer E."/>
        </authorList>
    </citation>
    <scope>NUCLEOTIDE SEQUENCE [LARGE SCALE GENOMIC DNA]</scope>
    <source>
        <tissue evidence="4">Whole body</tissue>
    </source>
</reference>
<dbReference type="Gene3D" id="1.10.260.30">
    <property type="entry name" value="Signal recognition particle, SRP54 subunit, M-domain"/>
    <property type="match status" value="1"/>
</dbReference>
<accession>A0A2J7Q4U3</accession>
<dbReference type="Proteomes" id="UP000235965">
    <property type="component" value="Unassembled WGS sequence"/>
</dbReference>
<dbReference type="GO" id="GO:0005786">
    <property type="term" value="C:signal recognition particle, endoplasmic reticulum targeting"/>
    <property type="evidence" value="ECO:0007669"/>
    <property type="project" value="TreeGrafter"/>
</dbReference>
<feature type="domain" description="Signal recognition particle SRP54 subunit M-domain" evidence="3">
    <location>
        <begin position="30"/>
        <end position="133"/>
    </location>
</feature>
<keyword evidence="5" id="KW-1185">Reference proteome</keyword>
<evidence type="ECO:0000313" key="4">
    <source>
        <dbReference type="EMBL" id="PNF23600.1"/>
    </source>
</evidence>